<gene>
    <name evidence="2" type="ORF">BDV96DRAFT_597305</name>
</gene>
<sequence>MGDREVQGPLEHVTFKNRGGVENILIFHRKFPFTSRTNRPANDLYSYQELLKRVTAAMNHYCRDVGNVISWVAQDLNGRNAEPERELLPKLYGEHKGQGQKYTLHNRAKHVNDSDYVHAYYDISGCCKAMLKEKIERAQRQHAHDLAIEGKIDIRVTWLCKPDKATGGFNANIVMATPEDADVMKIASDSSYNFLNWDEQHYKEPEMTAKQKAKQGMAFGGHGNGNGNSKGKGRANDANQSPASASPSESAKPPSPIIPTPDPDYRGGFYTVVTHDVYRSLLIMAREWGLTITTILEPKRMTTAELAEMKAYYNFRNLPKVQYEREVHFRKHGAYPETAEERDRRIVRGCEENLEKRLAAKRSEMKKKNEDGPGGAAMWGMLFD</sequence>
<name>A0A6A5ZI35_9PLEO</name>
<dbReference type="EMBL" id="ML977317">
    <property type="protein sequence ID" value="KAF2118487.1"/>
    <property type="molecule type" value="Genomic_DNA"/>
</dbReference>
<reference evidence="2" key="1">
    <citation type="journal article" date="2020" name="Stud. Mycol.">
        <title>101 Dothideomycetes genomes: a test case for predicting lifestyles and emergence of pathogens.</title>
        <authorList>
            <person name="Haridas S."/>
            <person name="Albert R."/>
            <person name="Binder M."/>
            <person name="Bloem J."/>
            <person name="Labutti K."/>
            <person name="Salamov A."/>
            <person name="Andreopoulos B."/>
            <person name="Baker S."/>
            <person name="Barry K."/>
            <person name="Bills G."/>
            <person name="Bluhm B."/>
            <person name="Cannon C."/>
            <person name="Castanera R."/>
            <person name="Culley D."/>
            <person name="Daum C."/>
            <person name="Ezra D."/>
            <person name="Gonzalez J."/>
            <person name="Henrissat B."/>
            <person name="Kuo A."/>
            <person name="Liang C."/>
            <person name="Lipzen A."/>
            <person name="Lutzoni F."/>
            <person name="Magnuson J."/>
            <person name="Mondo S."/>
            <person name="Nolan M."/>
            <person name="Ohm R."/>
            <person name="Pangilinan J."/>
            <person name="Park H.-J."/>
            <person name="Ramirez L."/>
            <person name="Alfaro M."/>
            <person name="Sun H."/>
            <person name="Tritt A."/>
            <person name="Yoshinaga Y."/>
            <person name="Zwiers L.-H."/>
            <person name="Turgeon B."/>
            <person name="Goodwin S."/>
            <person name="Spatafora J."/>
            <person name="Crous P."/>
            <person name="Grigoriev I."/>
        </authorList>
    </citation>
    <scope>NUCLEOTIDE SEQUENCE</scope>
    <source>
        <strain evidence="2">CBS 627.86</strain>
    </source>
</reference>
<organism evidence="2 3">
    <name type="scientific">Lophiotrema nucula</name>
    <dbReference type="NCBI Taxonomy" id="690887"/>
    <lineage>
        <taxon>Eukaryota</taxon>
        <taxon>Fungi</taxon>
        <taxon>Dikarya</taxon>
        <taxon>Ascomycota</taxon>
        <taxon>Pezizomycotina</taxon>
        <taxon>Dothideomycetes</taxon>
        <taxon>Pleosporomycetidae</taxon>
        <taxon>Pleosporales</taxon>
        <taxon>Lophiotremataceae</taxon>
        <taxon>Lophiotrema</taxon>
    </lineage>
</organism>
<feature type="compositionally biased region" description="Pro residues" evidence="1">
    <location>
        <begin position="253"/>
        <end position="262"/>
    </location>
</feature>
<feature type="region of interest" description="Disordered" evidence="1">
    <location>
        <begin position="216"/>
        <end position="263"/>
    </location>
</feature>
<dbReference type="Proteomes" id="UP000799770">
    <property type="component" value="Unassembled WGS sequence"/>
</dbReference>
<dbReference type="OrthoDB" id="3800307at2759"/>
<proteinExistence type="predicted"/>
<keyword evidence="3" id="KW-1185">Reference proteome</keyword>
<feature type="compositionally biased region" description="Gly residues" evidence="1">
    <location>
        <begin position="218"/>
        <end position="230"/>
    </location>
</feature>
<protein>
    <submittedName>
        <fullName evidence="2">Uncharacterized protein</fullName>
    </submittedName>
</protein>
<accession>A0A6A5ZI35</accession>
<evidence type="ECO:0000256" key="1">
    <source>
        <dbReference type="SAM" id="MobiDB-lite"/>
    </source>
</evidence>
<evidence type="ECO:0000313" key="3">
    <source>
        <dbReference type="Proteomes" id="UP000799770"/>
    </source>
</evidence>
<feature type="compositionally biased region" description="Low complexity" evidence="1">
    <location>
        <begin position="241"/>
        <end position="252"/>
    </location>
</feature>
<evidence type="ECO:0000313" key="2">
    <source>
        <dbReference type="EMBL" id="KAF2118487.1"/>
    </source>
</evidence>
<dbReference type="AlphaFoldDB" id="A0A6A5ZI35"/>